<reference evidence="7 8" key="1">
    <citation type="journal article" date="2014" name="PLoS ONE">
        <title>Global Analysis of Gene Expression Profiles in Physic Nut (Jatropha curcas L.) Seedlings Exposed to Salt Stress.</title>
        <authorList>
            <person name="Zhang L."/>
            <person name="Zhang C."/>
            <person name="Wu P."/>
            <person name="Chen Y."/>
            <person name="Li M."/>
            <person name="Jiang H."/>
            <person name="Wu G."/>
        </authorList>
    </citation>
    <scope>NUCLEOTIDE SEQUENCE [LARGE SCALE GENOMIC DNA]</scope>
    <source>
        <strain evidence="8">cv. GZQX0401</strain>
        <tissue evidence="7">Young leaves</tissue>
    </source>
</reference>
<dbReference type="InterPro" id="IPR048258">
    <property type="entry name" value="Cyclins_cyclin-box"/>
</dbReference>
<dbReference type="AlphaFoldDB" id="A0A067KL04"/>
<dbReference type="OrthoDB" id="62at2759"/>
<dbReference type="SUPFAM" id="SSF47954">
    <property type="entry name" value="Cyclin-like"/>
    <property type="match status" value="1"/>
</dbReference>
<evidence type="ECO:0000256" key="5">
    <source>
        <dbReference type="ARBA" id="ARBA00032263"/>
    </source>
</evidence>
<name>A0A067KL04_JATCU</name>
<dbReference type="InterPro" id="IPR006671">
    <property type="entry name" value="Cyclin_N"/>
</dbReference>
<comment type="subunit">
    <text evidence="1">Interacts with the CDC2 protein kinase to form a serine/threonine kinase holoenzyme complex also known as maturation promoting factor (MPF). The cyclin subunit imparts substrate specificity to the complex.</text>
</comment>
<organism evidence="7 8">
    <name type="scientific">Jatropha curcas</name>
    <name type="common">Barbados nut</name>
    <dbReference type="NCBI Taxonomy" id="180498"/>
    <lineage>
        <taxon>Eukaryota</taxon>
        <taxon>Viridiplantae</taxon>
        <taxon>Streptophyta</taxon>
        <taxon>Embryophyta</taxon>
        <taxon>Tracheophyta</taxon>
        <taxon>Spermatophyta</taxon>
        <taxon>Magnoliopsida</taxon>
        <taxon>eudicotyledons</taxon>
        <taxon>Gunneridae</taxon>
        <taxon>Pentapetalae</taxon>
        <taxon>rosids</taxon>
        <taxon>fabids</taxon>
        <taxon>Malpighiales</taxon>
        <taxon>Euphorbiaceae</taxon>
        <taxon>Crotonoideae</taxon>
        <taxon>Jatropheae</taxon>
        <taxon>Jatropha</taxon>
    </lineage>
</organism>
<proteinExistence type="predicted"/>
<protein>
    <recommendedName>
        <fullName evidence="5">B-like cyclin</fullName>
    </recommendedName>
</protein>
<sequence length="212" mass="24749">MDTFLLCDEAWLSTPPPTPGYCNNVESYSSSSLYTSKEECEQAFSIYFEKELTYMPQQGYLEHLHFKNLFSARFRAIQWLIKSRSRLDLSFITLFNAVNYFDRFVSINQCKGWRHWMVELLSVACLSVATKFTETFTPTLYEIQNEIIKCHKIMEEKMANGNLLNYCPSSPVTVLLTEEKIDVYDTQIDLSLFQVSNTDTESSNKRRKREVS</sequence>
<evidence type="ECO:0000259" key="6">
    <source>
        <dbReference type="Pfam" id="PF00134"/>
    </source>
</evidence>
<keyword evidence="2" id="KW-0132">Cell division</keyword>
<dbReference type="PANTHER" id="PTHR10177">
    <property type="entry name" value="CYCLINS"/>
    <property type="match status" value="1"/>
</dbReference>
<evidence type="ECO:0000256" key="1">
    <source>
        <dbReference type="ARBA" id="ARBA00011177"/>
    </source>
</evidence>
<evidence type="ECO:0000256" key="3">
    <source>
        <dbReference type="ARBA" id="ARBA00023127"/>
    </source>
</evidence>
<dbReference type="InterPro" id="IPR036915">
    <property type="entry name" value="Cyclin-like_sf"/>
</dbReference>
<dbReference type="Pfam" id="PF00134">
    <property type="entry name" value="Cyclin_N"/>
    <property type="match status" value="1"/>
</dbReference>
<keyword evidence="3" id="KW-0195">Cyclin</keyword>
<dbReference type="PROSITE" id="PS00292">
    <property type="entry name" value="CYCLINS"/>
    <property type="match status" value="1"/>
</dbReference>
<keyword evidence="4" id="KW-0131">Cell cycle</keyword>
<evidence type="ECO:0000313" key="8">
    <source>
        <dbReference type="Proteomes" id="UP000027138"/>
    </source>
</evidence>
<dbReference type="STRING" id="180498.A0A067KL04"/>
<feature type="domain" description="Cyclin N-terminal" evidence="6">
    <location>
        <begin position="44"/>
        <end position="146"/>
    </location>
</feature>
<evidence type="ECO:0000313" key="7">
    <source>
        <dbReference type="EMBL" id="KDP35668.1"/>
    </source>
</evidence>
<dbReference type="Proteomes" id="UP000027138">
    <property type="component" value="Unassembled WGS sequence"/>
</dbReference>
<dbReference type="GO" id="GO:0051301">
    <property type="term" value="P:cell division"/>
    <property type="evidence" value="ECO:0007669"/>
    <property type="project" value="UniProtKB-KW"/>
</dbReference>
<dbReference type="InterPro" id="IPR039361">
    <property type="entry name" value="Cyclin"/>
</dbReference>
<evidence type="ECO:0000256" key="2">
    <source>
        <dbReference type="ARBA" id="ARBA00022618"/>
    </source>
</evidence>
<dbReference type="EMBL" id="KK914482">
    <property type="protein sequence ID" value="KDP35668.1"/>
    <property type="molecule type" value="Genomic_DNA"/>
</dbReference>
<accession>A0A067KL04</accession>
<keyword evidence="8" id="KW-1185">Reference proteome</keyword>
<gene>
    <name evidence="7" type="ORF">JCGZ_09106</name>
</gene>
<evidence type="ECO:0000256" key="4">
    <source>
        <dbReference type="ARBA" id="ARBA00023306"/>
    </source>
</evidence>
<dbReference type="Gene3D" id="1.10.472.10">
    <property type="entry name" value="Cyclin-like"/>
    <property type="match status" value="1"/>
</dbReference>